<dbReference type="CDD" id="cd00009">
    <property type="entry name" value="AAA"/>
    <property type="match status" value="1"/>
</dbReference>
<dbReference type="Proteomes" id="UP000005835">
    <property type="component" value="Unassembled WGS sequence"/>
</dbReference>
<gene>
    <name evidence="2" type="ORF">HMPREF9465_00892</name>
</gene>
<dbReference type="RefSeq" id="WP_005434554.1">
    <property type="nucleotide sequence ID" value="NZ_JH815515.1"/>
</dbReference>
<dbReference type="SUPFAM" id="SSF52540">
    <property type="entry name" value="P-loop containing nucleoside triphosphate hydrolases"/>
    <property type="match status" value="1"/>
</dbReference>
<evidence type="ECO:0000313" key="2">
    <source>
        <dbReference type="EMBL" id="EKB31493.1"/>
    </source>
</evidence>
<dbReference type="PANTHER" id="PTHR30050:SF4">
    <property type="entry name" value="ATP-BINDING PROTEIN RV3427C IN INSERTION SEQUENCE-RELATED"/>
    <property type="match status" value="1"/>
</dbReference>
<dbReference type="SMART" id="SM00382">
    <property type="entry name" value="AAA"/>
    <property type="match status" value="1"/>
</dbReference>
<feature type="domain" description="AAA+ ATPase" evidence="1">
    <location>
        <begin position="155"/>
        <end position="277"/>
    </location>
</feature>
<reference evidence="2 3" key="1">
    <citation type="submission" date="2012-05" db="EMBL/GenBank/DDBJ databases">
        <title>The Genome Sequence of Sutterella wadsworthensis 2_1_59BFAA.</title>
        <authorList>
            <consortium name="The Broad Institute Genome Sequencing Platform"/>
            <person name="Earl A."/>
            <person name="Ward D."/>
            <person name="Feldgarden M."/>
            <person name="Gevers D."/>
            <person name="Daigneault M."/>
            <person name="Strauss J."/>
            <person name="Allen-Vercoe E."/>
            <person name="Walker B."/>
            <person name="Young S.K."/>
            <person name="Zeng Q."/>
            <person name="Gargeya S."/>
            <person name="Fitzgerald M."/>
            <person name="Haas B."/>
            <person name="Abouelleil A."/>
            <person name="Alvarado L."/>
            <person name="Arachchi H.M."/>
            <person name="Berlin A.M."/>
            <person name="Chapman S.B."/>
            <person name="Goldberg J."/>
            <person name="Griggs A."/>
            <person name="Gujja S."/>
            <person name="Hansen M."/>
            <person name="Howarth C."/>
            <person name="Imamovic A."/>
            <person name="Larimer J."/>
            <person name="McCowen C."/>
            <person name="Montmayeur A."/>
            <person name="Murphy C."/>
            <person name="Neiman D."/>
            <person name="Pearson M."/>
            <person name="Priest M."/>
            <person name="Roberts A."/>
            <person name="Saif S."/>
            <person name="Shea T."/>
            <person name="Sisk P."/>
            <person name="Sykes S."/>
            <person name="Wortman J."/>
            <person name="Nusbaum C."/>
            <person name="Birren B."/>
        </authorList>
    </citation>
    <scope>NUCLEOTIDE SEQUENCE [LARGE SCALE GENOMIC DNA]</scope>
    <source>
        <strain evidence="2 3">2_1_59BFAA</strain>
    </source>
</reference>
<dbReference type="InterPro" id="IPR002611">
    <property type="entry name" value="IstB_ATP-bd"/>
</dbReference>
<comment type="caution">
    <text evidence="2">The sequence shown here is derived from an EMBL/GenBank/DDBJ whole genome shotgun (WGS) entry which is preliminary data.</text>
</comment>
<dbReference type="Pfam" id="PF01695">
    <property type="entry name" value="IstB_IS21"/>
    <property type="match status" value="1"/>
</dbReference>
<dbReference type="STRING" id="742823.HMPREF9465_00892"/>
<dbReference type="GO" id="GO:0006260">
    <property type="term" value="P:DNA replication"/>
    <property type="evidence" value="ECO:0007669"/>
    <property type="project" value="TreeGrafter"/>
</dbReference>
<dbReference type="OrthoDB" id="9773429at2"/>
<dbReference type="EMBL" id="ADMG01000023">
    <property type="protein sequence ID" value="EKB31493.1"/>
    <property type="molecule type" value="Genomic_DNA"/>
</dbReference>
<proteinExistence type="predicted"/>
<dbReference type="GO" id="GO:0005524">
    <property type="term" value="F:ATP binding"/>
    <property type="evidence" value="ECO:0007669"/>
    <property type="project" value="InterPro"/>
</dbReference>
<dbReference type="PANTHER" id="PTHR30050">
    <property type="entry name" value="CHROMOSOMAL REPLICATION INITIATOR PROTEIN DNAA"/>
    <property type="match status" value="1"/>
</dbReference>
<dbReference type="eggNOG" id="COG1484">
    <property type="taxonomic scope" value="Bacteria"/>
</dbReference>
<dbReference type="Gene3D" id="3.40.50.300">
    <property type="entry name" value="P-loop containing nucleotide triphosphate hydrolases"/>
    <property type="match status" value="1"/>
</dbReference>
<dbReference type="InterPro" id="IPR027417">
    <property type="entry name" value="P-loop_NTPase"/>
</dbReference>
<organism evidence="2 3">
    <name type="scientific">Sutterella wadsworthensis 2_1_59BFAA</name>
    <dbReference type="NCBI Taxonomy" id="742823"/>
    <lineage>
        <taxon>Bacteria</taxon>
        <taxon>Pseudomonadati</taxon>
        <taxon>Pseudomonadota</taxon>
        <taxon>Betaproteobacteria</taxon>
        <taxon>Burkholderiales</taxon>
        <taxon>Sutterellaceae</taxon>
        <taxon>Sutterella</taxon>
    </lineage>
</organism>
<evidence type="ECO:0000259" key="1">
    <source>
        <dbReference type="SMART" id="SM00382"/>
    </source>
</evidence>
<accession>K1JY08</accession>
<protein>
    <recommendedName>
        <fullName evidence="1">AAA+ ATPase domain-containing protein</fullName>
    </recommendedName>
</protein>
<name>K1JY08_9BURK</name>
<dbReference type="InterPro" id="IPR003593">
    <property type="entry name" value="AAA+_ATPase"/>
</dbReference>
<keyword evidence="3" id="KW-1185">Reference proteome</keyword>
<evidence type="ECO:0000313" key="3">
    <source>
        <dbReference type="Proteomes" id="UP000005835"/>
    </source>
</evidence>
<dbReference type="PATRIC" id="fig|742823.3.peg.898"/>
<dbReference type="HOGENOM" id="CLU_062999_3_1_4"/>
<dbReference type="AlphaFoldDB" id="K1JY08"/>
<sequence length="305" mass="34424">MTATEARQIAARSAQTQQLDAVLASAAASMLPASRDVEFDCPVHGKMTYTTYQLKDGTWKVPYCPKCRKLELEKQARIEEASTRERERCAELRKMLGLGRPSDFEGKTLETYHPENPEEEKNLMVATRFAKRFSIREAERDTAHDAQQEGWREINAKGLIFIGNPGTGKSHLAYAILHELDAQGIPGFYVTVPSLLEVMTNRYAQVDRIAAMAKLCMVSCLVLDEVGVQKGNHDELKVLYQIIDGRIKNGRPTIFITNLDKAELEELLTERIMSRVRNAGYALTFKTGRDRRVSANRTNDPTKLF</sequence>